<evidence type="ECO:0000256" key="1">
    <source>
        <dbReference type="ARBA" id="ARBA00007613"/>
    </source>
</evidence>
<evidence type="ECO:0000313" key="4">
    <source>
        <dbReference type="Proteomes" id="UP000027661"/>
    </source>
</evidence>
<gene>
    <name evidence="3" type="ORF">M099_0713</name>
</gene>
<feature type="region of interest" description="Disordered" evidence="2">
    <location>
        <begin position="264"/>
        <end position="287"/>
    </location>
</feature>
<protein>
    <submittedName>
        <fullName evidence="3">Outer membrane efflux family protein</fullName>
    </submittedName>
</protein>
<dbReference type="SUPFAM" id="SSF56954">
    <property type="entry name" value="Outer membrane efflux proteins (OEP)"/>
    <property type="match status" value="1"/>
</dbReference>
<proteinExistence type="inferred from homology"/>
<name>A0A069SVD1_PHOVU</name>
<dbReference type="DNASU" id="5304917"/>
<dbReference type="Pfam" id="PF02321">
    <property type="entry name" value="OEP"/>
    <property type="match status" value="1"/>
</dbReference>
<dbReference type="GeneID" id="5304917"/>
<dbReference type="InterPro" id="IPR003423">
    <property type="entry name" value="OMP_efflux"/>
</dbReference>
<reference evidence="3 4" key="1">
    <citation type="submission" date="2014-04" db="EMBL/GenBank/DDBJ databases">
        <authorList>
            <person name="Sears C."/>
            <person name="Carroll K."/>
            <person name="Sack B.R."/>
            <person name="Qadri F."/>
            <person name="Myers L.L."/>
            <person name="Chung G.-T."/>
            <person name="Escheverria P."/>
            <person name="Fraser C.M."/>
            <person name="Sadzewicz L."/>
            <person name="Shefchek K.A."/>
            <person name="Tallon L."/>
            <person name="Das S.P."/>
            <person name="Daugherty S."/>
            <person name="Mongodin E.F."/>
        </authorList>
    </citation>
    <scope>NUCLEOTIDE SEQUENCE [LARGE SCALE GENOMIC DNA]</scope>
    <source>
        <strain evidence="3 4">3975 RP4</strain>
    </source>
</reference>
<dbReference type="Proteomes" id="UP000027661">
    <property type="component" value="Unassembled WGS sequence"/>
</dbReference>
<sequence>MGKVCLFVICMYCSIHHLSAQQEEQQTQPVQQPLVTQDDILGNMNVDYAKIKLPPLSVLYENARSTPSLQILEKEKQLQKKLLSKEKRNWLGFIHAGGSASYGIADNVASNTDVNTPLIYRYVGTEQTSWNVGGGISIPFEKLFDLRGGIKRQRIQVDIAELRKQEAYETLKIQIAHLYVQILSNIETLQRSAENIALYKGASAVAEQEYRNRRTSIHDVAKTKEQEFAANQDFALLRSTINDQLLTLEIISHTPILTIQGEKDVQETTIQEQEENKRQSKKKDKKE</sequence>
<dbReference type="RefSeq" id="WP_005843145.1">
    <property type="nucleotide sequence ID" value="NZ_JNHM01000011.1"/>
</dbReference>
<dbReference type="GO" id="GO:0015562">
    <property type="term" value="F:efflux transmembrane transporter activity"/>
    <property type="evidence" value="ECO:0007669"/>
    <property type="project" value="InterPro"/>
</dbReference>
<dbReference type="PATRIC" id="fig|1339352.3.peg.686"/>
<dbReference type="Gene3D" id="1.20.1600.10">
    <property type="entry name" value="Outer membrane efflux proteins (OEP)"/>
    <property type="match status" value="1"/>
</dbReference>
<comment type="caution">
    <text evidence="3">The sequence shown here is derived from an EMBL/GenBank/DDBJ whole genome shotgun (WGS) entry which is preliminary data.</text>
</comment>
<comment type="similarity">
    <text evidence="1">Belongs to the outer membrane factor (OMF) (TC 1.B.17) family.</text>
</comment>
<organism evidence="3 4">
    <name type="scientific">Phocaeicola vulgatus str. 3975 RP4</name>
    <dbReference type="NCBI Taxonomy" id="1339352"/>
    <lineage>
        <taxon>Bacteria</taxon>
        <taxon>Pseudomonadati</taxon>
        <taxon>Bacteroidota</taxon>
        <taxon>Bacteroidia</taxon>
        <taxon>Bacteroidales</taxon>
        <taxon>Bacteroidaceae</taxon>
        <taxon>Phocaeicola</taxon>
    </lineage>
</organism>
<accession>A0A069SVD1</accession>
<evidence type="ECO:0000313" key="3">
    <source>
        <dbReference type="EMBL" id="KDS55982.1"/>
    </source>
</evidence>
<dbReference type="EMBL" id="JNHM01000011">
    <property type="protein sequence ID" value="KDS55982.1"/>
    <property type="molecule type" value="Genomic_DNA"/>
</dbReference>
<dbReference type="AlphaFoldDB" id="A0A069SVD1"/>
<evidence type="ECO:0000256" key="2">
    <source>
        <dbReference type="SAM" id="MobiDB-lite"/>
    </source>
</evidence>